<accession>E6PHU1</accession>
<name>E6PHU1_9ZZZZ</name>
<evidence type="ECO:0000313" key="1">
    <source>
        <dbReference type="EMBL" id="CBH76029.1"/>
    </source>
</evidence>
<comment type="caution">
    <text evidence="1">The sequence shown here is derived from an EMBL/GenBank/DDBJ whole genome shotgun (WGS) entry which is preliminary data.</text>
</comment>
<organism evidence="1">
    <name type="scientific">mine drainage metagenome</name>
    <dbReference type="NCBI Taxonomy" id="410659"/>
    <lineage>
        <taxon>unclassified sequences</taxon>
        <taxon>metagenomes</taxon>
        <taxon>ecological metagenomes</taxon>
    </lineage>
</organism>
<sequence length="135" mass="15249">MPQNSAKYGVWSNFCLKYAALILKLHFADGREFSYSLIDRPKDFIIALSANSLIVNPSLVKPRLERVNEGALLESLDKDLFAVPPAFRWDVVFCENCLLEAEVTVLVVPLFSKRKPPGIYLICWQATFDGNAMTH</sequence>
<reference evidence="1" key="1">
    <citation type="submission" date="2009-10" db="EMBL/GenBank/DDBJ databases">
        <title>Diversity of trophic interactions inside an arsenic-rich microbial ecosystem.</title>
        <authorList>
            <person name="Bertin P.N."/>
            <person name="Heinrich-Salmeron A."/>
            <person name="Pelletier E."/>
            <person name="Goulhen-Chollet F."/>
            <person name="Arsene-Ploetze F."/>
            <person name="Gallien S."/>
            <person name="Calteau A."/>
            <person name="Vallenet D."/>
            <person name="Casiot C."/>
            <person name="Chane-Woon-Ming B."/>
            <person name="Giloteaux L."/>
            <person name="Barakat M."/>
            <person name="Bonnefoy V."/>
            <person name="Bruneel O."/>
            <person name="Chandler M."/>
            <person name="Cleiss J."/>
            <person name="Duran R."/>
            <person name="Elbaz-Poulichet F."/>
            <person name="Fonknechten N."/>
            <person name="Lauga B."/>
            <person name="Mornico D."/>
            <person name="Ortet P."/>
            <person name="Schaeffer C."/>
            <person name="Siguier P."/>
            <person name="Alexander Thil Smith A."/>
            <person name="Van Dorsselaer A."/>
            <person name="Weissenbach J."/>
            <person name="Medigue C."/>
            <person name="Le Paslier D."/>
        </authorList>
    </citation>
    <scope>NUCLEOTIDE SEQUENCE</scope>
</reference>
<dbReference type="EMBL" id="CABL01000019">
    <property type="protein sequence ID" value="CBH76029.1"/>
    <property type="molecule type" value="Genomic_DNA"/>
</dbReference>
<gene>
    <name evidence="1" type="ORF">CARN1_0509</name>
</gene>
<proteinExistence type="predicted"/>
<dbReference type="AlphaFoldDB" id="E6PHU1"/>
<protein>
    <submittedName>
        <fullName evidence="1">Uncharacterized protein</fullName>
    </submittedName>
</protein>